<dbReference type="PANTHER" id="PTHR12486">
    <property type="entry name" value="APRATAXIN-RELATED"/>
    <property type="match status" value="1"/>
</dbReference>
<dbReference type="RefSeq" id="XP_012692922.1">
    <property type="nucleotide sequence ID" value="XM_012837468.3"/>
</dbReference>
<evidence type="ECO:0000313" key="13">
    <source>
        <dbReference type="RefSeq" id="XP_012692922.1"/>
    </source>
</evidence>
<dbReference type="PROSITE" id="PS51084">
    <property type="entry name" value="HIT_2"/>
    <property type="match status" value="1"/>
</dbReference>
<feature type="domain" description="HIT" evidence="11">
    <location>
        <begin position="31"/>
        <end position="140"/>
    </location>
</feature>
<dbReference type="InterPro" id="IPR001310">
    <property type="entry name" value="Histidine_triad_HIT"/>
</dbReference>
<gene>
    <name evidence="13" type="primary">hint3</name>
</gene>
<dbReference type="InterPro" id="IPR011146">
    <property type="entry name" value="HIT-like"/>
</dbReference>
<dbReference type="KEGG" id="char:105908907"/>
<dbReference type="InterPro" id="IPR036265">
    <property type="entry name" value="HIT-like_sf"/>
</dbReference>
<name>A0A6P3W9B7_CLUHA</name>
<feature type="short sequence motif" description="Histidine triad motif" evidence="8 9">
    <location>
        <begin position="123"/>
        <end position="127"/>
    </location>
</feature>
<evidence type="ECO:0000256" key="8">
    <source>
        <dbReference type="PIRSR" id="PIRSR601310-3"/>
    </source>
</evidence>
<evidence type="ECO:0000256" key="2">
    <source>
        <dbReference type="ARBA" id="ARBA00022801"/>
    </source>
</evidence>
<accession>A0A6P3W9B7</accession>
<dbReference type="Proteomes" id="UP000515152">
    <property type="component" value="Chromosome 11"/>
</dbReference>
<organism evidence="12 13">
    <name type="scientific">Clupea harengus</name>
    <name type="common">Atlantic herring</name>
    <dbReference type="NCBI Taxonomy" id="7950"/>
    <lineage>
        <taxon>Eukaryota</taxon>
        <taxon>Metazoa</taxon>
        <taxon>Chordata</taxon>
        <taxon>Craniata</taxon>
        <taxon>Vertebrata</taxon>
        <taxon>Euteleostomi</taxon>
        <taxon>Actinopterygii</taxon>
        <taxon>Neopterygii</taxon>
        <taxon>Teleostei</taxon>
        <taxon>Clupei</taxon>
        <taxon>Clupeiformes</taxon>
        <taxon>Clupeoidei</taxon>
        <taxon>Clupeidae</taxon>
        <taxon>Clupea</taxon>
    </lineage>
</organism>
<comment type="catalytic activity">
    <reaction evidence="3">
        <text>adenosine 5'-phosphoramidate + H2O = NH4(+) + AMP</text>
        <dbReference type="Rhea" id="RHEA:67916"/>
        <dbReference type="ChEBI" id="CHEBI:15377"/>
        <dbReference type="ChEBI" id="CHEBI:28938"/>
        <dbReference type="ChEBI" id="CHEBI:57890"/>
        <dbReference type="ChEBI" id="CHEBI:456215"/>
    </reaction>
</comment>
<keyword evidence="12" id="KW-1185">Reference proteome</keyword>
<dbReference type="SUPFAM" id="SSF54197">
    <property type="entry name" value="HIT-like"/>
    <property type="match status" value="1"/>
</dbReference>
<dbReference type="GeneID" id="105908907"/>
<dbReference type="Gene3D" id="3.30.428.10">
    <property type="entry name" value="HIT-like"/>
    <property type="match status" value="1"/>
</dbReference>
<evidence type="ECO:0000256" key="7">
    <source>
        <dbReference type="PIRSR" id="PIRSR601310-1"/>
    </source>
</evidence>
<evidence type="ECO:0000256" key="9">
    <source>
        <dbReference type="PROSITE-ProRule" id="PRU00464"/>
    </source>
</evidence>
<dbReference type="GO" id="GO:0000166">
    <property type="term" value="F:nucleotide binding"/>
    <property type="evidence" value="ECO:0007669"/>
    <property type="project" value="UniProtKB-KW"/>
</dbReference>
<sequence>MASNEDTPDTTASNVDKSSNSPNEGYEKKCIFCKIVHKETATELVHADEEVSCFRDIKPGAPHHYLVVPTRHVGNCKSLGKEHVSLVEKMVETGKEVLQRNNITDLSDVRFGFHWPPFCSVAHLHLHVLAPVSQMGLMSRNFYRQDSFWFITADQLIQRLNSLG</sequence>
<keyword evidence="1" id="KW-0547">Nucleotide-binding</keyword>
<feature type="active site" description="Tele-AMP-histidine intermediate" evidence="7">
    <location>
        <position position="125"/>
    </location>
</feature>
<dbReference type="Pfam" id="PF11969">
    <property type="entry name" value="DcpS_C"/>
    <property type="match status" value="1"/>
</dbReference>
<keyword evidence="2" id="KW-0378">Hydrolase</keyword>
<dbReference type="GO" id="GO:0016787">
    <property type="term" value="F:hydrolase activity"/>
    <property type="evidence" value="ECO:0007669"/>
    <property type="project" value="UniProtKB-KW"/>
</dbReference>
<feature type="region of interest" description="Disordered" evidence="10">
    <location>
        <begin position="1"/>
        <end position="23"/>
    </location>
</feature>
<evidence type="ECO:0000256" key="6">
    <source>
        <dbReference type="ARBA" id="ARBA00042361"/>
    </source>
</evidence>
<dbReference type="CTD" id="135114"/>
<evidence type="ECO:0000256" key="1">
    <source>
        <dbReference type="ARBA" id="ARBA00022741"/>
    </source>
</evidence>
<dbReference type="AlphaFoldDB" id="A0A6P3W9B7"/>
<evidence type="ECO:0000313" key="12">
    <source>
        <dbReference type="Proteomes" id="UP000515152"/>
    </source>
</evidence>
<proteinExistence type="inferred from homology"/>
<dbReference type="PANTHER" id="PTHR12486:SF5">
    <property type="entry name" value="ADENOSINE 5'-MONOPHOSPHORAMIDASE HINT3"/>
    <property type="match status" value="1"/>
</dbReference>
<evidence type="ECO:0000259" key="11">
    <source>
        <dbReference type="PROSITE" id="PS51084"/>
    </source>
</evidence>
<reference evidence="13" key="1">
    <citation type="submission" date="2025-08" db="UniProtKB">
        <authorList>
            <consortium name="RefSeq"/>
        </authorList>
    </citation>
    <scope>IDENTIFICATION</scope>
</reference>
<evidence type="ECO:0000256" key="3">
    <source>
        <dbReference type="ARBA" id="ARBA00024472"/>
    </source>
</evidence>
<dbReference type="PRINTS" id="PR00332">
    <property type="entry name" value="HISTRIAD"/>
</dbReference>
<dbReference type="OrthoDB" id="1915375at2759"/>
<protein>
    <recommendedName>
        <fullName evidence="5">Adenosine 5'-monophosphoramidase HINT3</fullName>
    </recommendedName>
    <alternativeName>
        <fullName evidence="6">Histidine triad nucleotide-binding protein 3</fullName>
    </alternativeName>
</protein>
<comment type="similarity">
    <text evidence="4">Belongs to the HINT family.</text>
</comment>
<evidence type="ECO:0000256" key="4">
    <source>
        <dbReference type="ARBA" id="ARBA00025764"/>
    </source>
</evidence>
<evidence type="ECO:0000256" key="5">
    <source>
        <dbReference type="ARBA" id="ARBA00039802"/>
    </source>
</evidence>
<evidence type="ECO:0000256" key="10">
    <source>
        <dbReference type="SAM" id="MobiDB-lite"/>
    </source>
</evidence>